<dbReference type="Pfam" id="PF00004">
    <property type="entry name" value="AAA"/>
    <property type="match status" value="1"/>
</dbReference>
<dbReference type="FunFam" id="3.40.50.300:FF:000216">
    <property type="entry name" value="Type VII secretion ATPase EccA"/>
    <property type="match status" value="1"/>
</dbReference>
<dbReference type="SMART" id="SM00382">
    <property type="entry name" value="AAA"/>
    <property type="match status" value="1"/>
</dbReference>
<evidence type="ECO:0000259" key="5">
    <source>
        <dbReference type="SMART" id="SM00382"/>
    </source>
</evidence>
<gene>
    <name evidence="6" type="ORF">CBRE1094_LOCUS942</name>
</gene>
<evidence type="ECO:0000256" key="3">
    <source>
        <dbReference type="ARBA" id="ARBA00022840"/>
    </source>
</evidence>
<dbReference type="EMBL" id="HBGU01001798">
    <property type="protein sequence ID" value="CAD9392892.1"/>
    <property type="molecule type" value="Transcribed_RNA"/>
</dbReference>
<evidence type="ECO:0000256" key="4">
    <source>
        <dbReference type="SAM" id="MobiDB-lite"/>
    </source>
</evidence>
<keyword evidence="2" id="KW-0547">Nucleotide-binding</keyword>
<protein>
    <recommendedName>
        <fullName evidence="5">AAA+ ATPase domain-containing protein</fullName>
    </recommendedName>
</protein>
<feature type="region of interest" description="Disordered" evidence="4">
    <location>
        <begin position="504"/>
        <end position="535"/>
    </location>
</feature>
<dbReference type="Gene3D" id="3.40.50.300">
    <property type="entry name" value="P-loop containing nucleotide triphosphate hydrolases"/>
    <property type="match status" value="1"/>
</dbReference>
<feature type="region of interest" description="Disordered" evidence="4">
    <location>
        <begin position="1"/>
        <end position="36"/>
    </location>
</feature>
<evidence type="ECO:0000313" key="6">
    <source>
        <dbReference type="EMBL" id="CAD9392892.1"/>
    </source>
</evidence>
<dbReference type="SUPFAM" id="SSF52540">
    <property type="entry name" value="P-loop containing nucleoside triphosphate hydrolases"/>
    <property type="match status" value="1"/>
</dbReference>
<evidence type="ECO:0000256" key="2">
    <source>
        <dbReference type="ARBA" id="ARBA00022741"/>
    </source>
</evidence>
<dbReference type="InterPro" id="IPR050773">
    <property type="entry name" value="CbxX/CfxQ_RuBisCO_ESX"/>
</dbReference>
<sequence>MGCGHSHQSDNIITRATSPEIRVHPARSEEDPPEKSCIQGEVVHPEMTPNAQEGPDAASAAYIRACIEEARQRVRVQHPGSPMNAISPLVHFDEVKPTSDIVTSQPPARRGGKPGNARAKTAPACGFARPTASSAARTKNTANLERQEPFDLPPPPEKPSVARPDPASKIICPSPVPLSLPDKAERAINRARPSVARPQDLGRKRAAPTSDRPRQSALDLDTRLSKLIGQDQIKRELLALQHALLLDQRRKAEKAVRSDNKDNGSVQSPVFRLQHYLFMGQPGTGKTRIARELAITLRDLGVLSRGHLVEVQRSDLVASAIGKTAEQTRAVINRAAGGVLFVDEAYQLVKPHSEKDFGIEALEELMRGMDKGSTIMIFAGYPNKMKEWMEANAGLYRRISKHFTFEDYLPSELSEMALLLIHQTGFHADETVTADAITDLIAALPKAMRSCMNGGIADELLKRGKENLDRRLPADCDAQSLCRYTLGDFSAALTKMQAQWEAAQQPMLQEQKQPAELKPKLTPPPEPSVPIVADTGSHSVPVSCKQGWAFPAVSR</sequence>
<evidence type="ECO:0000256" key="1">
    <source>
        <dbReference type="ARBA" id="ARBA00010378"/>
    </source>
</evidence>
<dbReference type="PANTHER" id="PTHR43392">
    <property type="entry name" value="AAA-TYPE ATPASE FAMILY PROTEIN / ANKYRIN REPEAT FAMILY PROTEIN"/>
    <property type="match status" value="1"/>
</dbReference>
<feature type="compositionally biased region" description="Polar residues" evidence="4">
    <location>
        <begin position="131"/>
        <end position="144"/>
    </location>
</feature>
<dbReference type="InterPro" id="IPR027417">
    <property type="entry name" value="P-loop_NTPase"/>
</dbReference>
<feature type="compositionally biased region" description="Basic and acidic residues" evidence="4">
    <location>
        <begin position="21"/>
        <end position="34"/>
    </location>
</feature>
<reference evidence="6" key="1">
    <citation type="submission" date="2021-01" db="EMBL/GenBank/DDBJ databases">
        <authorList>
            <person name="Corre E."/>
            <person name="Pelletier E."/>
            <person name="Niang G."/>
            <person name="Scheremetjew M."/>
            <person name="Finn R."/>
            <person name="Kale V."/>
            <person name="Holt S."/>
            <person name="Cochrane G."/>
            <person name="Meng A."/>
            <person name="Brown T."/>
            <person name="Cohen L."/>
        </authorList>
    </citation>
    <scope>NUCLEOTIDE SEQUENCE</scope>
    <source>
        <strain evidence="6">UTEX LB 985</strain>
    </source>
</reference>
<comment type="similarity">
    <text evidence="1">Belongs to the CbxX/CfxQ family.</text>
</comment>
<dbReference type="InterPro" id="IPR003959">
    <property type="entry name" value="ATPase_AAA_core"/>
</dbReference>
<dbReference type="PRINTS" id="PR00819">
    <property type="entry name" value="CBXCFQXSUPER"/>
</dbReference>
<dbReference type="PANTHER" id="PTHR43392:SF2">
    <property type="entry name" value="AAA-TYPE ATPASE FAMILY PROTEIN _ ANKYRIN REPEAT FAMILY PROTEIN"/>
    <property type="match status" value="1"/>
</dbReference>
<organism evidence="6">
    <name type="scientific">Haptolina brevifila</name>
    <dbReference type="NCBI Taxonomy" id="156173"/>
    <lineage>
        <taxon>Eukaryota</taxon>
        <taxon>Haptista</taxon>
        <taxon>Haptophyta</taxon>
        <taxon>Prymnesiophyceae</taxon>
        <taxon>Prymnesiales</taxon>
        <taxon>Prymnesiaceae</taxon>
        <taxon>Haptolina</taxon>
    </lineage>
</organism>
<dbReference type="AlphaFoldDB" id="A0A7S2BCX6"/>
<keyword evidence="3" id="KW-0067">ATP-binding</keyword>
<feature type="domain" description="AAA+ ATPase" evidence="5">
    <location>
        <begin position="272"/>
        <end position="409"/>
    </location>
</feature>
<name>A0A7S2BCX6_9EUKA</name>
<dbReference type="InterPro" id="IPR000641">
    <property type="entry name" value="CbxX/CfxQ"/>
</dbReference>
<dbReference type="InterPro" id="IPR003593">
    <property type="entry name" value="AAA+_ATPase"/>
</dbReference>
<feature type="region of interest" description="Disordered" evidence="4">
    <location>
        <begin position="99"/>
        <end position="218"/>
    </location>
</feature>
<dbReference type="GO" id="GO:0005524">
    <property type="term" value="F:ATP binding"/>
    <property type="evidence" value="ECO:0007669"/>
    <property type="project" value="UniProtKB-KW"/>
</dbReference>
<dbReference type="GO" id="GO:0016887">
    <property type="term" value="F:ATP hydrolysis activity"/>
    <property type="evidence" value="ECO:0007669"/>
    <property type="project" value="InterPro"/>
</dbReference>
<dbReference type="CDD" id="cd00009">
    <property type="entry name" value="AAA"/>
    <property type="match status" value="1"/>
</dbReference>
<proteinExistence type="inferred from homology"/>
<accession>A0A7S2BCX6</accession>